<sequence length="52" mass="5424">MADTIASMAAAVAGMALPKIGTSCKLAPAGMAMGEEPQQVWPRLYRYVLQAG</sequence>
<dbReference type="Proteomes" id="UP001597094">
    <property type="component" value="Unassembled WGS sequence"/>
</dbReference>
<accession>A0ABW3SNI8</accession>
<evidence type="ECO:0000313" key="1">
    <source>
        <dbReference type="EMBL" id="MFD1186454.1"/>
    </source>
</evidence>
<dbReference type="RefSeq" id="WP_377526374.1">
    <property type="nucleotide sequence ID" value="NZ_JBHTLD010000070.1"/>
</dbReference>
<proteinExistence type="predicted"/>
<organism evidence="1 2">
    <name type="scientific">Pontibacter rugosus</name>
    <dbReference type="NCBI Taxonomy" id="1745966"/>
    <lineage>
        <taxon>Bacteria</taxon>
        <taxon>Pseudomonadati</taxon>
        <taxon>Bacteroidota</taxon>
        <taxon>Cytophagia</taxon>
        <taxon>Cytophagales</taxon>
        <taxon>Hymenobacteraceae</taxon>
        <taxon>Pontibacter</taxon>
    </lineage>
</organism>
<dbReference type="EMBL" id="JBHTLD010000070">
    <property type="protein sequence ID" value="MFD1186454.1"/>
    <property type="molecule type" value="Genomic_DNA"/>
</dbReference>
<gene>
    <name evidence="1" type="ORF">ACFQ2O_09575</name>
</gene>
<protein>
    <submittedName>
        <fullName evidence="1">Uncharacterized protein</fullName>
    </submittedName>
</protein>
<keyword evidence="2" id="KW-1185">Reference proteome</keyword>
<comment type="caution">
    <text evidence="1">The sequence shown here is derived from an EMBL/GenBank/DDBJ whole genome shotgun (WGS) entry which is preliminary data.</text>
</comment>
<reference evidence="2" key="1">
    <citation type="journal article" date="2019" name="Int. J. Syst. Evol. Microbiol.">
        <title>The Global Catalogue of Microorganisms (GCM) 10K type strain sequencing project: providing services to taxonomists for standard genome sequencing and annotation.</title>
        <authorList>
            <consortium name="The Broad Institute Genomics Platform"/>
            <consortium name="The Broad Institute Genome Sequencing Center for Infectious Disease"/>
            <person name="Wu L."/>
            <person name="Ma J."/>
        </authorList>
    </citation>
    <scope>NUCLEOTIDE SEQUENCE [LARGE SCALE GENOMIC DNA]</scope>
    <source>
        <strain evidence="2">JCM 31319</strain>
    </source>
</reference>
<name>A0ABW3SNI8_9BACT</name>
<evidence type="ECO:0000313" key="2">
    <source>
        <dbReference type="Proteomes" id="UP001597094"/>
    </source>
</evidence>